<comment type="caution">
    <text evidence="1">The sequence shown here is derived from an EMBL/GenBank/DDBJ whole genome shotgun (WGS) entry which is preliminary data.</text>
</comment>
<dbReference type="EMBL" id="JAACJM010000198">
    <property type="protein sequence ID" value="KAF5338228.1"/>
    <property type="molecule type" value="Genomic_DNA"/>
</dbReference>
<dbReference type="Proteomes" id="UP000559256">
    <property type="component" value="Unassembled WGS sequence"/>
</dbReference>
<organism evidence="1 2">
    <name type="scientific">Tetrapyrgos nigripes</name>
    <dbReference type="NCBI Taxonomy" id="182062"/>
    <lineage>
        <taxon>Eukaryota</taxon>
        <taxon>Fungi</taxon>
        <taxon>Dikarya</taxon>
        <taxon>Basidiomycota</taxon>
        <taxon>Agaricomycotina</taxon>
        <taxon>Agaricomycetes</taxon>
        <taxon>Agaricomycetidae</taxon>
        <taxon>Agaricales</taxon>
        <taxon>Marasmiineae</taxon>
        <taxon>Marasmiaceae</taxon>
        <taxon>Tetrapyrgos</taxon>
    </lineage>
</organism>
<sequence>MSQDSNIGSPTVNPKVALYSFHPFTDSEFAAVAKACEEDASSPYNGANKDFVATAPKPHFLNSDAKVENVIAYHRDMVKSSTDGTASYDPNYFIIVKTPEWKRRAYWWSP</sequence>
<keyword evidence="2" id="KW-1185">Reference proteome</keyword>
<reference evidence="1 2" key="1">
    <citation type="journal article" date="2020" name="ISME J.">
        <title>Uncovering the hidden diversity of litter-decomposition mechanisms in mushroom-forming fungi.</title>
        <authorList>
            <person name="Floudas D."/>
            <person name="Bentzer J."/>
            <person name="Ahren D."/>
            <person name="Johansson T."/>
            <person name="Persson P."/>
            <person name="Tunlid A."/>
        </authorList>
    </citation>
    <scope>NUCLEOTIDE SEQUENCE [LARGE SCALE GENOMIC DNA]</scope>
    <source>
        <strain evidence="1 2">CBS 291.85</strain>
    </source>
</reference>
<dbReference type="OrthoDB" id="2751864at2759"/>
<protein>
    <submittedName>
        <fullName evidence="1">Uncharacterized protein</fullName>
    </submittedName>
</protein>
<accession>A0A8H5CCG8</accession>
<evidence type="ECO:0000313" key="1">
    <source>
        <dbReference type="EMBL" id="KAF5338228.1"/>
    </source>
</evidence>
<evidence type="ECO:0000313" key="2">
    <source>
        <dbReference type="Proteomes" id="UP000559256"/>
    </source>
</evidence>
<dbReference type="AlphaFoldDB" id="A0A8H5CCG8"/>
<gene>
    <name evidence="1" type="ORF">D9758_012865</name>
</gene>
<name>A0A8H5CCG8_9AGAR</name>
<proteinExistence type="predicted"/>